<dbReference type="EMBL" id="NVVJ01000008">
    <property type="protein sequence ID" value="PCJ27111.1"/>
    <property type="molecule type" value="Genomic_DNA"/>
</dbReference>
<gene>
    <name evidence="6" type="ORF">COA96_04140</name>
</gene>
<evidence type="ECO:0000256" key="4">
    <source>
        <dbReference type="ARBA" id="ARBA00037131"/>
    </source>
</evidence>
<evidence type="ECO:0000313" key="7">
    <source>
        <dbReference type="Proteomes" id="UP000218327"/>
    </source>
</evidence>
<name>A0A2A5B719_9GAMM</name>
<dbReference type="PANTHER" id="PTHR47892">
    <property type="entry name" value="UNIVERSAL STRESS PROTEIN E"/>
    <property type="match status" value="1"/>
</dbReference>
<dbReference type="PANTHER" id="PTHR47892:SF1">
    <property type="entry name" value="UNIVERSAL STRESS PROTEIN E"/>
    <property type="match status" value="1"/>
</dbReference>
<protein>
    <recommendedName>
        <fullName evidence="5">UspA domain-containing protein</fullName>
    </recommendedName>
</protein>
<evidence type="ECO:0000256" key="3">
    <source>
        <dbReference type="ARBA" id="ARBA00022490"/>
    </source>
</evidence>
<reference evidence="7" key="1">
    <citation type="submission" date="2017-08" db="EMBL/GenBank/DDBJ databases">
        <title>A dynamic microbial community with high functional redundancy inhabits the cold, oxic subseafloor aquifer.</title>
        <authorList>
            <person name="Tully B.J."/>
            <person name="Wheat C.G."/>
            <person name="Glazer B.T."/>
            <person name="Huber J.A."/>
        </authorList>
    </citation>
    <scope>NUCLEOTIDE SEQUENCE [LARGE SCALE GENOMIC DNA]</scope>
</reference>
<comment type="function">
    <text evidence="4">Required for resistance to DNA-damaging agents.</text>
</comment>
<comment type="caution">
    <text evidence="6">The sequence shown here is derived from an EMBL/GenBank/DDBJ whole genome shotgun (WGS) entry which is preliminary data.</text>
</comment>
<sequence length="301" mass="34194">MKTVENILVVIDPTVDRDFVADRAKLIAKAANAKLTFFINNENTLTDHSYIYEGVDGDFFEKQRLLFEQHYKKILDSLVDEFTNDNIDVTGVFTEHHHLAEAIINQTKEMKPDMVMKSTHNHNMVERSLVSNTDWRLIRKCPAPLLLVKPCEWHTDGSAVTAVDPFHRKAIQANLDHVLINHTERIARLLDQAPHVFHSYFPFVSSMFPLGSESTIGLDNMRQEHEGKINELLQGHNIPKENIQLSHGEIVPQLIKYLKLVNANVLVIGALSRNVLERAIVGNTAEKILQDCPCDVLVIKP</sequence>
<keyword evidence="3" id="KW-0963">Cytoplasm</keyword>
<evidence type="ECO:0000256" key="2">
    <source>
        <dbReference type="ARBA" id="ARBA00008791"/>
    </source>
</evidence>
<feature type="domain" description="UspA" evidence="5">
    <location>
        <begin position="5"/>
        <end position="149"/>
    </location>
</feature>
<dbReference type="AlphaFoldDB" id="A0A2A5B719"/>
<dbReference type="GO" id="GO:0005737">
    <property type="term" value="C:cytoplasm"/>
    <property type="evidence" value="ECO:0007669"/>
    <property type="project" value="UniProtKB-SubCell"/>
</dbReference>
<evidence type="ECO:0000259" key="5">
    <source>
        <dbReference type="Pfam" id="PF00582"/>
    </source>
</evidence>
<accession>A0A2A5B719</accession>
<comment type="subcellular location">
    <subcellularLocation>
        <location evidence="1">Cytoplasm</location>
    </subcellularLocation>
</comment>
<dbReference type="Proteomes" id="UP000218327">
    <property type="component" value="Unassembled WGS sequence"/>
</dbReference>
<evidence type="ECO:0000313" key="6">
    <source>
        <dbReference type="EMBL" id="PCJ27111.1"/>
    </source>
</evidence>
<feature type="domain" description="UspA" evidence="5">
    <location>
        <begin position="205"/>
        <end position="300"/>
    </location>
</feature>
<dbReference type="Gene3D" id="3.40.50.12370">
    <property type="match status" value="1"/>
</dbReference>
<dbReference type="InterPro" id="IPR006016">
    <property type="entry name" value="UspA"/>
</dbReference>
<organism evidence="6 7">
    <name type="scientific">SAR86 cluster bacterium</name>
    <dbReference type="NCBI Taxonomy" id="2030880"/>
    <lineage>
        <taxon>Bacteria</taxon>
        <taxon>Pseudomonadati</taxon>
        <taxon>Pseudomonadota</taxon>
        <taxon>Gammaproteobacteria</taxon>
        <taxon>SAR86 cluster</taxon>
    </lineage>
</organism>
<dbReference type="SUPFAM" id="SSF52402">
    <property type="entry name" value="Adenine nucleotide alpha hydrolases-like"/>
    <property type="match status" value="2"/>
</dbReference>
<dbReference type="Pfam" id="PF00582">
    <property type="entry name" value="Usp"/>
    <property type="match status" value="2"/>
</dbReference>
<evidence type="ECO:0000256" key="1">
    <source>
        <dbReference type="ARBA" id="ARBA00004496"/>
    </source>
</evidence>
<proteinExistence type="inferred from homology"/>
<comment type="similarity">
    <text evidence="2">Belongs to the universal stress protein A family.</text>
</comment>